<evidence type="ECO:0000313" key="3">
    <source>
        <dbReference type="Proteomes" id="UP000076603"/>
    </source>
</evidence>
<protein>
    <recommendedName>
        <fullName evidence="1">YgjP-like metallopeptidase domain-containing protein</fullName>
    </recommendedName>
</protein>
<keyword evidence="3" id="KW-1185">Reference proteome</keyword>
<evidence type="ECO:0000313" key="2">
    <source>
        <dbReference type="EMBL" id="KZL89767.1"/>
    </source>
</evidence>
<dbReference type="CDD" id="cd07344">
    <property type="entry name" value="M48_yhfN_like"/>
    <property type="match status" value="1"/>
</dbReference>
<dbReference type="InterPro" id="IPR053136">
    <property type="entry name" value="UTP_pyrophosphatase-like"/>
</dbReference>
<dbReference type="RefSeq" id="WP_066627989.1">
    <property type="nucleotide sequence ID" value="NZ_FQXL01000006.1"/>
</dbReference>
<accession>A0A162RE33</accession>
<feature type="domain" description="YgjP-like metallopeptidase" evidence="1">
    <location>
        <begin position="20"/>
        <end position="240"/>
    </location>
</feature>
<dbReference type="InterPro" id="IPR002725">
    <property type="entry name" value="YgjP-like_metallopeptidase"/>
</dbReference>
<dbReference type="PANTHER" id="PTHR30399:SF1">
    <property type="entry name" value="UTP PYROPHOSPHATASE"/>
    <property type="match status" value="1"/>
</dbReference>
<dbReference type="PANTHER" id="PTHR30399">
    <property type="entry name" value="UNCHARACTERIZED PROTEIN YGJP"/>
    <property type="match status" value="1"/>
</dbReference>
<name>A0A162RE33_9CLOT</name>
<dbReference type="AlphaFoldDB" id="A0A162RE33"/>
<organism evidence="2 3">
    <name type="scientific">Clostridium magnum DSM 2767</name>
    <dbReference type="NCBI Taxonomy" id="1121326"/>
    <lineage>
        <taxon>Bacteria</taxon>
        <taxon>Bacillati</taxon>
        <taxon>Bacillota</taxon>
        <taxon>Clostridia</taxon>
        <taxon>Eubacteriales</taxon>
        <taxon>Clostridiaceae</taxon>
        <taxon>Clostridium</taxon>
    </lineage>
</organism>
<dbReference type="STRING" id="1121326.CLMAG_47650"/>
<evidence type="ECO:0000259" key="1">
    <source>
        <dbReference type="Pfam" id="PF01863"/>
    </source>
</evidence>
<dbReference type="PATRIC" id="fig|1121326.3.peg.4832"/>
<proteinExistence type="predicted"/>
<dbReference type="Proteomes" id="UP000076603">
    <property type="component" value="Unassembled WGS sequence"/>
</dbReference>
<dbReference type="Gene3D" id="3.30.2010.10">
    <property type="entry name" value="Metalloproteases ('zincins'), catalytic domain"/>
    <property type="match status" value="1"/>
</dbReference>
<dbReference type="Pfam" id="PF01863">
    <property type="entry name" value="YgjP-like"/>
    <property type="match status" value="1"/>
</dbReference>
<gene>
    <name evidence="2" type="ORF">CLMAG_47650</name>
</gene>
<reference evidence="2 3" key="1">
    <citation type="submission" date="2016-04" db="EMBL/GenBank/DDBJ databases">
        <title>Genome sequence of Clostridium magnum DSM 2767.</title>
        <authorList>
            <person name="Poehlein A."/>
            <person name="Uhlig R."/>
            <person name="Fischer R."/>
            <person name="Bahl H."/>
            <person name="Daniel R."/>
        </authorList>
    </citation>
    <scope>NUCLEOTIDE SEQUENCE [LARGE SCALE GENOMIC DNA]</scope>
    <source>
        <strain evidence="2 3">DSM 2767</strain>
    </source>
</reference>
<comment type="caution">
    <text evidence="2">The sequence shown here is derived from an EMBL/GenBank/DDBJ whole genome shotgun (WGS) entry which is preliminary data.</text>
</comment>
<sequence length="247" mass="29182">MDVVHRYSSFEYKIIRKKRKTIGIKITQDGEVIVTSPFNISEETILNIIKKKEKWIKSKLQLFSEKGSYKDRSFKSGEKLLYIGKELELEIHNLNSNKIGLLTDYSLNNNLVGISDEKVLVYVDNNKLNKEDIIRELIIKFYKVEAEKLLRERTSYYSKIIGVSLNKVTIKDQKTIWGSCSSKKNINYSYRLIMAPIDIIDYVVVHELCHLIHMDHSKEYWRNVELVLPDYKKRKLWLKNYGNTLRL</sequence>
<dbReference type="EMBL" id="LWAE01000007">
    <property type="protein sequence ID" value="KZL89767.1"/>
    <property type="molecule type" value="Genomic_DNA"/>
</dbReference>